<dbReference type="GO" id="GO:0003824">
    <property type="term" value="F:catalytic activity"/>
    <property type="evidence" value="ECO:0007669"/>
    <property type="project" value="InterPro"/>
</dbReference>
<comment type="caution">
    <text evidence="2">The sequence shown here is derived from an EMBL/GenBank/DDBJ whole genome shotgun (WGS) entry which is preliminary data.</text>
</comment>
<reference evidence="2 3" key="1">
    <citation type="submission" date="2018-07" db="EMBL/GenBank/DDBJ databases">
        <title>Desertimonas flava gen. nov. sp. nov.</title>
        <authorList>
            <person name="Liu S."/>
        </authorList>
    </citation>
    <scope>NUCLEOTIDE SEQUENCE [LARGE SCALE GENOMIC DNA]</scope>
    <source>
        <strain evidence="2 3">16Sb5-5</strain>
    </source>
</reference>
<proteinExistence type="predicted"/>
<evidence type="ECO:0000313" key="2">
    <source>
        <dbReference type="EMBL" id="RCK68487.1"/>
    </source>
</evidence>
<name>A0A367YRW1_9ACTN</name>
<dbReference type="EMBL" id="QOUI01000011">
    <property type="protein sequence ID" value="RCK68487.1"/>
    <property type="molecule type" value="Genomic_DNA"/>
</dbReference>
<dbReference type="Gene3D" id="1.10.340.30">
    <property type="entry name" value="Hypothetical protein, domain 2"/>
    <property type="match status" value="1"/>
</dbReference>
<evidence type="ECO:0000256" key="1">
    <source>
        <dbReference type="SAM" id="MobiDB-lite"/>
    </source>
</evidence>
<dbReference type="GO" id="GO:0006281">
    <property type="term" value="P:DNA repair"/>
    <property type="evidence" value="ECO:0007669"/>
    <property type="project" value="InterPro"/>
</dbReference>
<evidence type="ECO:0000313" key="3">
    <source>
        <dbReference type="Proteomes" id="UP000252770"/>
    </source>
</evidence>
<dbReference type="InterPro" id="IPR011257">
    <property type="entry name" value="DNA_glycosylase"/>
</dbReference>
<sequence>MDGDPLLAVRLNLGKLRHGVADPTHRRLSEGQWWRASRTPEGPATSVWVALPEGVRVQAWGPGAEWTLEQAPRLLGAEDDPSGFEPRHPVLLAAARRLHGLRIGASDRVHEALAPACLEQVVTSDEALSAFRLLVREFGEPAPGPARDPGSSGYGLRLPPDVATWARIPSWRFLAAGVEQRRSAPLVRCSVRGSALERLSGRRSSDVDRALRSFPGIGPWTSAEVRQRSHGDADAWSIGDYHVGGHLSYALTGVKGDDDAALEALEPYRGHRFRVQLLIELTAPRPPRRGPRMTLPTHTPRATRGRS</sequence>
<protein>
    <submittedName>
        <fullName evidence="2">DNA-3-methyladenine glycosylase 2 family protein</fullName>
    </submittedName>
</protein>
<organism evidence="2 3">
    <name type="scientific">Desertihabitans brevis</name>
    <dbReference type="NCBI Taxonomy" id="2268447"/>
    <lineage>
        <taxon>Bacteria</taxon>
        <taxon>Bacillati</taxon>
        <taxon>Actinomycetota</taxon>
        <taxon>Actinomycetes</taxon>
        <taxon>Propionibacteriales</taxon>
        <taxon>Propionibacteriaceae</taxon>
        <taxon>Desertihabitans</taxon>
    </lineage>
</organism>
<feature type="region of interest" description="Disordered" evidence="1">
    <location>
        <begin position="284"/>
        <end position="307"/>
    </location>
</feature>
<dbReference type="SUPFAM" id="SSF48150">
    <property type="entry name" value="DNA-glycosylase"/>
    <property type="match status" value="1"/>
</dbReference>
<accession>A0A367YRW1</accession>
<keyword evidence="3" id="KW-1185">Reference proteome</keyword>
<dbReference type="Proteomes" id="UP000252770">
    <property type="component" value="Unassembled WGS sequence"/>
</dbReference>
<gene>
    <name evidence="2" type="ORF">DT076_15710</name>
</gene>
<dbReference type="AlphaFoldDB" id="A0A367YRW1"/>